<name>A0A0G0LB63_9BACT</name>
<dbReference type="EMBL" id="LBVO01000030">
    <property type="protein sequence ID" value="KKQ89273.1"/>
    <property type="molecule type" value="Genomic_DNA"/>
</dbReference>
<dbReference type="PROSITE" id="PS00893">
    <property type="entry name" value="NUDIX_BOX"/>
    <property type="match status" value="1"/>
</dbReference>
<evidence type="ECO:0000256" key="1">
    <source>
        <dbReference type="ARBA" id="ARBA00022801"/>
    </source>
</evidence>
<evidence type="ECO:0000259" key="2">
    <source>
        <dbReference type="PROSITE" id="PS51462"/>
    </source>
</evidence>
<feature type="domain" description="Nudix hydrolase" evidence="2">
    <location>
        <begin position="33"/>
        <end position="160"/>
    </location>
</feature>
<dbReference type="Proteomes" id="UP000033934">
    <property type="component" value="Unassembled WGS sequence"/>
</dbReference>
<protein>
    <recommendedName>
        <fullName evidence="2">Nudix hydrolase domain-containing protein</fullName>
    </recommendedName>
</protein>
<keyword evidence="1" id="KW-0378">Hydrolase</keyword>
<comment type="caution">
    <text evidence="3">The sequence shown here is derived from an EMBL/GenBank/DDBJ whole genome shotgun (WGS) entry which is preliminary data.</text>
</comment>
<dbReference type="InterPro" id="IPR015797">
    <property type="entry name" value="NUDIX_hydrolase-like_dom_sf"/>
</dbReference>
<evidence type="ECO:0000313" key="4">
    <source>
        <dbReference type="Proteomes" id="UP000033934"/>
    </source>
</evidence>
<dbReference type="Gene3D" id="3.90.79.10">
    <property type="entry name" value="Nucleoside Triphosphate Pyrophosphohydrolase"/>
    <property type="match status" value="1"/>
</dbReference>
<dbReference type="SUPFAM" id="SSF55811">
    <property type="entry name" value="Nudix"/>
    <property type="match status" value="1"/>
</dbReference>
<dbReference type="AlphaFoldDB" id="A0A0G0LB63"/>
<dbReference type="PANTHER" id="PTHR43736:SF1">
    <property type="entry name" value="DIHYDRONEOPTERIN TRIPHOSPHATE DIPHOSPHATASE"/>
    <property type="match status" value="1"/>
</dbReference>
<dbReference type="Pfam" id="PF00293">
    <property type="entry name" value="NUDIX"/>
    <property type="match status" value="1"/>
</dbReference>
<dbReference type="InterPro" id="IPR020084">
    <property type="entry name" value="NUDIX_hydrolase_CS"/>
</dbReference>
<accession>A0A0G0LB63</accession>
<dbReference type="PANTHER" id="PTHR43736">
    <property type="entry name" value="ADP-RIBOSE PYROPHOSPHATASE"/>
    <property type="match status" value="1"/>
</dbReference>
<dbReference type="InterPro" id="IPR000086">
    <property type="entry name" value="NUDIX_hydrolase_dom"/>
</dbReference>
<organism evidence="3 4">
    <name type="scientific">Berkelbacteria bacterium GW2011_GWA2_38_9</name>
    <dbReference type="NCBI Taxonomy" id="1618334"/>
    <lineage>
        <taxon>Bacteria</taxon>
        <taxon>Candidatus Berkelbacteria</taxon>
    </lineage>
</organism>
<gene>
    <name evidence="3" type="ORF">UT11_C0030G0008</name>
</gene>
<dbReference type="GO" id="GO:0016787">
    <property type="term" value="F:hydrolase activity"/>
    <property type="evidence" value="ECO:0007669"/>
    <property type="project" value="UniProtKB-KW"/>
</dbReference>
<dbReference type="CDD" id="cd04681">
    <property type="entry name" value="NUDIX_Hydrolase"/>
    <property type="match status" value="1"/>
</dbReference>
<dbReference type="PROSITE" id="PS51462">
    <property type="entry name" value="NUDIX"/>
    <property type="match status" value="1"/>
</dbReference>
<sequence>MSEYNFCSKCGAQLKKNKTDPYCPICKIVYYHNSKPCCGVLIIRDDELLLGIRKINPFKGQLDVIGGFLLEGEHPEDGCRREALEETGLKIKIKEYLGTYMDEYGDCGIWVLSMYCIAEIESGKMKANDDVESLQWRKISELNPEELAFKCNREAIQALKKRYQITK</sequence>
<evidence type="ECO:0000313" key="3">
    <source>
        <dbReference type="EMBL" id="KKQ89273.1"/>
    </source>
</evidence>
<reference evidence="3 4" key="1">
    <citation type="journal article" date="2015" name="Nature">
        <title>rRNA introns, odd ribosomes, and small enigmatic genomes across a large radiation of phyla.</title>
        <authorList>
            <person name="Brown C.T."/>
            <person name="Hug L.A."/>
            <person name="Thomas B.C."/>
            <person name="Sharon I."/>
            <person name="Castelle C.J."/>
            <person name="Singh A."/>
            <person name="Wilkins M.J."/>
            <person name="Williams K.H."/>
            <person name="Banfield J.F."/>
        </authorList>
    </citation>
    <scope>NUCLEOTIDE SEQUENCE [LARGE SCALE GENOMIC DNA]</scope>
</reference>
<proteinExistence type="predicted"/>